<comment type="similarity">
    <text evidence="2">Belongs to the SURF4 family.</text>
</comment>
<accession>A0A7S3UFZ8</accession>
<name>A0A7S3UFZ8_9CHLO</name>
<dbReference type="GO" id="GO:0016020">
    <property type="term" value="C:membrane"/>
    <property type="evidence" value="ECO:0007669"/>
    <property type="project" value="UniProtKB-SubCell"/>
</dbReference>
<keyword evidence="5 6" id="KW-0472">Membrane</keyword>
<evidence type="ECO:0000256" key="6">
    <source>
        <dbReference type="SAM" id="Phobius"/>
    </source>
</evidence>
<evidence type="ECO:0000256" key="2">
    <source>
        <dbReference type="ARBA" id="ARBA00006945"/>
    </source>
</evidence>
<feature type="transmembrane region" description="Helical" evidence="6">
    <location>
        <begin position="303"/>
        <end position="320"/>
    </location>
</feature>
<keyword evidence="4 6" id="KW-1133">Transmembrane helix</keyword>
<feature type="transmembrane region" description="Helical" evidence="6">
    <location>
        <begin position="126"/>
        <end position="149"/>
    </location>
</feature>
<comment type="subcellular location">
    <subcellularLocation>
        <location evidence="1">Membrane</location>
        <topology evidence="1">Multi-pass membrane protein</topology>
    </subcellularLocation>
</comment>
<proteinExistence type="inferred from homology"/>
<feature type="transmembrane region" description="Helical" evidence="6">
    <location>
        <begin position="85"/>
        <end position="105"/>
    </location>
</feature>
<evidence type="ECO:0000256" key="3">
    <source>
        <dbReference type="ARBA" id="ARBA00022692"/>
    </source>
</evidence>
<reference evidence="7" key="1">
    <citation type="submission" date="2021-01" db="EMBL/GenBank/DDBJ databases">
        <authorList>
            <person name="Corre E."/>
            <person name="Pelletier E."/>
            <person name="Niang G."/>
            <person name="Scheremetjew M."/>
            <person name="Finn R."/>
            <person name="Kale V."/>
            <person name="Holt S."/>
            <person name="Cochrane G."/>
            <person name="Meng A."/>
            <person name="Brown T."/>
            <person name="Cohen L."/>
        </authorList>
    </citation>
    <scope>NUCLEOTIDE SEQUENCE</scope>
    <source>
        <strain evidence="7">CCMP1897</strain>
    </source>
</reference>
<feature type="transmembrane region" description="Helical" evidence="6">
    <location>
        <begin position="232"/>
        <end position="251"/>
    </location>
</feature>
<organism evidence="7">
    <name type="scientific">Picocystis salinarum</name>
    <dbReference type="NCBI Taxonomy" id="88271"/>
    <lineage>
        <taxon>Eukaryota</taxon>
        <taxon>Viridiplantae</taxon>
        <taxon>Chlorophyta</taxon>
        <taxon>Picocystophyceae</taxon>
        <taxon>Picocystales</taxon>
        <taxon>Picocystaceae</taxon>
        <taxon>Picocystis</taxon>
    </lineage>
</organism>
<sequence length="368" mass="42348">MAKETWRTIGKEEVEDAWKKKNKGGKVQEKTAALLQKHRRSLREGYEVFDSHVRDVAASKDIGEARAKVKVFWRNVDLKKPMATVGRVLVCLYFFNLVLQDWQLWRFYRSHEMQFRLSKLPNAKEYVKKFPFLGIILILPSATMVLFNYKVPVFATILVIDMLKDSSVMIWNQTVSFVTKGWRPNELMLKKVAMLGCSALVLANAVKESKRSTYAGKLLAEDKKVDSKKKSAALLAGRLMMTTLFAFIGYGQVRRVINRDFAIWFRHKDDHHFMDGHDNNWLLLEFALSIPFAFGYKMASTTRLLASTLILEAFTCWAFWSSQIKNWQYAFHAQLHFVVNLSCAGGLLILQGLGAGRYTVDNLIKKKE</sequence>
<evidence type="ECO:0000256" key="5">
    <source>
        <dbReference type="ARBA" id="ARBA00023136"/>
    </source>
</evidence>
<dbReference type="EMBL" id="HBIS01008779">
    <property type="protein sequence ID" value="CAE0613432.1"/>
    <property type="molecule type" value="Transcribed_RNA"/>
</dbReference>
<keyword evidence="3 6" id="KW-0812">Transmembrane</keyword>
<evidence type="ECO:0000313" key="7">
    <source>
        <dbReference type="EMBL" id="CAE0613432.1"/>
    </source>
</evidence>
<dbReference type="AlphaFoldDB" id="A0A7S3UFZ8"/>
<dbReference type="Pfam" id="PF02077">
    <property type="entry name" value="SURF4"/>
    <property type="match status" value="1"/>
</dbReference>
<evidence type="ECO:0000256" key="4">
    <source>
        <dbReference type="ARBA" id="ARBA00022989"/>
    </source>
</evidence>
<feature type="transmembrane region" description="Helical" evidence="6">
    <location>
        <begin position="335"/>
        <end position="360"/>
    </location>
</feature>
<dbReference type="InterPro" id="IPR002995">
    <property type="entry name" value="Surf4"/>
</dbReference>
<protein>
    <submittedName>
        <fullName evidence="7">Uncharacterized protein</fullName>
    </submittedName>
</protein>
<gene>
    <name evidence="7" type="ORF">PSAL00342_LOCUS7331</name>
</gene>
<evidence type="ECO:0000256" key="1">
    <source>
        <dbReference type="ARBA" id="ARBA00004141"/>
    </source>
</evidence>